<comment type="subcellular location">
    <subcellularLocation>
        <location evidence="1">Cytoplasm</location>
    </subcellularLocation>
</comment>
<keyword evidence="2" id="KW-0963">Cytoplasm</keyword>
<feature type="non-terminal residue" evidence="5">
    <location>
        <position position="1"/>
    </location>
</feature>
<evidence type="ECO:0000256" key="3">
    <source>
        <dbReference type="ARBA" id="ARBA00022694"/>
    </source>
</evidence>
<organism evidence="5">
    <name type="scientific">marine metagenome</name>
    <dbReference type="NCBI Taxonomy" id="408172"/>
    <lineage>
        <taxon>unclassified sequences</taxon>
        <taxon>metagenomes</taxon>
        <taxon>ecological metagenomes</taxon>
    </lineage>
</organism>
<dbReference type="Pfam" id="PF00814">
    <property type="entry name" value="TsaD"/>
    <property type="match status" value="1"/>
</dbReference>
<dbReference type="AlphaFoldDB" id="A0A382EPK8"/>
<dbReference type="FunFam" id="3.30.420.40:FF:000097">
    <property type="entry name" value="tRNA threonylcarbamoyladenosine biosynthesis protein TsaB"/>
    <property type="match status" value="1"/>
</dbReference>
<dbReference type="CDD" id="cd24032">
    <property type="entry name" value="ASKHA_NBD_TsaB"/>
    <property type="match status" value="1"/>
</dbReference>
<dbReference type="SUPFAM" id="SSF53067">
    <property type="entry name" value="Actin-like ATPase domain"/>
    <property type="match status" value="2"/>
</dbReference>
<reference evidence="5" key="1">
    <citation type="submission" date="2018-05" db="EMBL/GenBank/DDBJ databases">
        <authorList>
            <person name="Lanie J.A."/>
            <person name="Ng W.-L."/>
            <person name="Kazmierczak K.M."/>
            <person name="Andrzejewski T.M."/>
            <person name="Davidsen T.M."/>
            <person name="Wayne K.J."/>
            <person name="Tettelin H."/>
            <person name="Glass J.I."/>
            <person name="Rusch D."/>
            <person name="Podicherti R."/>
            <person name="Tsui H.-C.T."/>
            <person name="Winkler M.E."/>
        </authorList>
    </citation>
    <scope>NUCLEOTIDE SEQUENCE</scope>
</reference>
<evidence type="ECO:0000256" key="2">
    <source>
        <dbReference type="ARBA" id="ARBA00022490"/>
    </source>
</evidence>
<proteinExistence type="predicted"/>
<dbReference type="GO" id="GO:0002949">
    <property type="term" value="P:tRNA threonylcarbamoyladenosine modification"/>
    <property type="evidence" value="ECO:0007669"/>
    <property type="project" value="InterPro"/>
</dbReference>
<dbReference type="Gene3D" id="3.30.420.40">
    <property type="match status" value="2"/>
</dbReference>
<evidence type="ECO:0000313" key="5">
    <source>
        <dbReference type="EMBL" id="SVB52305.1"/>
    </source>
</evidence>
<sequence>VDTATEACSAALLCGGEIIERYRLDPRGHSRRLMPMIEALLAEAGVIRADLDGIAYDRGPGSFTGIRIGAGVAQGLALGLNRPLLGLSSLTALAEEVKGDRVLSAIDARMGEVYWAKMKRDPDQVTGWSLLCEATVSDPSKVPALESGEIGTGSGWDRYHATLCPGSAASKKWLPERFPRAAAVARLAGRVWSSDGFGSTFQTEPDYVRDQVTG</sequence>
<dbReference type="EMBL" id="UINC01045489">
    <property type="protein sequence ID" value="SVB52305.1"/>
    <property type="molecule type" value="Genomic_DNA"/>
</dbReference>
<gene>
    <name evidence="5" type="ORF">METZ01_LOCUS205159</name>
</gene>
<dbReference type="GO" id="GO:0005829">
    <property type="term" value="C:cytosol"/>
    <property type="evidence" value="ECO:0007669"/>
    <property type="project" value="TreeGrafter"/>
</dbReference>
<dbReference type="PANTHER" id="PTHR11735">
    <property type="entry name" value="TRNA N6-ADENOSINE THREONYLCARBAMOYLTRANSFERASE"/>
    <property type="match status" value="1"/>
</dbReference>
<accession>A0A382EPK8</accession>
<dbReference type="InterPro" id="IPR043129">
    <property type="entry name" value="ATPase_NBD"/>
</dbReference>
<evidence type="ECO:0000256" key="1">
    <source>
        <dbReference type="ARBA" id="ARBA00004496"/>
    </source>
</evidence>
<dbReference type="InterPro" id="IPR022496">
    <property type="entry name" value="T6A_TsaB"/>
</dbReference>
<dbReference type="NCBIfam" id="TIGR03725">
    <property type="entry name" value="T6A_YeaZ"/>
    <property type="match status" value="1"/>
</dbReference>
<name>A0A382EPK8_9ZZZZ</name>
<feature type="domain" description="Gcp-like" evidence="4">
    <location>
        <begin position="27"/>
        <end position="119"/>
    </location>
</feature>
<keyword evidence="3" id="KW-0819">tRNA processing</keyword>
<dbReference type="PANTHER" id="PTHR11735:SF11">
    <property type="entry name" value="TRNA THREONYLCARBAMOYLADENOSINE BIOSYNTHESIS PROTEIN TSAB"/>
    <property type="match status" value="1"/>
</dbReference>
<protein>
    <recommendedName>
        <fullName evidence="4">Gcp-like domain-containing protein</fullName>
    </recommendedName>
</protein>
<dbReference type="InterPro" id="IPR000905">
    <property type="entry name" value="Gcp-like_dom"/>
</dbReference>
<evidence type="ECO:0000259" key="4">
    <source>
        <dbReference type="Pfam" id="PF00814"/>
    </source>
</evidence>